<evidence type="ECO:0000313" key="2">
    <source>
        <dbReference type="Proteomes" id="UP000678499"/>
    </source>
</evidence>
<dbReference type="EMBL" id="OA883271">
    <property type="protein sequence ID" value="CAD7278453.1"/>
    <property type="molecule type" value="Genomic_DNA"/>
</dbReference>
<dbReference type="Proteomes" id="UP000678499">
    <property type="component" value="Unassembled WGS sequence"/>
</dbReference>
<dbReference type="AlphaFoldDB" id="A0A7R9BQS4"/>
<reference evidence="1" key="1">
    <citation type="submission" date="2020-11" db="EMBL/GenBank/DDBJ databases">
        <authorList>
            <person name="Tran Van P."/>
        </authorList>
    </citation>
    <scope>NUCLEOTIDE SEQUENCE</scope>
</reference>
<name>A0A7R9BQS4_9CRUS</name>
<organism evidence="1">
    <name type="scientific">Notodromas monacha</name>
    <dbReference type="NCBI Taxonomy" id="399045"/>
    <lineage>
        <taxon>Eukaryota</taxon>
        <taxon>Metazoa</taxon>
        <taxon>Ecdysozoa</taxon>
        <taxon>Arthropoda</taxon>
        <taxon>Crustacea</taxon>
        <taxon>Oligostraca</taxon>
        <taxon>Ostracoda</taxon>
        <taxon>Podocopa</taxon>
        <taxon>Podocopida</taxon>
        <taxon>Cypridocopina</taxon>
        <taxon>Cypridoidea</taxon>
        <taxon>Cyprididae</taxon>
        <taxon>Notodromas</taxon>
    </lineage>
</organism>
<protein>
    <submittedName>
        <fullName evidence="1">Uncharacterized protein</fullName>
    </submittedName>
</protein>
<proteinExistence type="predicted"/>
<evidence type="ECO:0000313" key="1">
    <source>
        <dbReference type="EMBL" id="CAD7278453.1"/>
    </source>
</evidence>
<gene>
    <name evidence="1" type="ORF">NMOB1V02_LOCUS6156</name>
</gene>
<dbReference type="EMBL" id="CAJPEX010001234">
    <property type="protein sequence ID" value="CAG0918605.1"/>
    <property type="molecule type" value="Genomic_DNA"/>
</dbReference>
<sequence>MASLKHKLFIDGLPSSTDGLSSVLVTWLTAEQLLKCWCSLPCCSSGLFKCGFLPGVSSERLKLVNMGAIRGSDDHRFSVLSFDQCGFLPGVSSERLKLVNMGAIRGSDDHRFSVLSFDQFYRLKYLMTQKRIILEMNYRIYDFARMVHENQQEFDLHVRNFLEEH</sequence>
<keyword evidence="2" id="KW-1185">Reference proteome</keyword>
<accession>A0A7R9BQS4</accession>